<evidence type="ECO:0000313" key="2">
    <source>
        <dbReference type="Proteomes" id="UP000663827"/>
    </source>
</evidence>
<dbReference type="SUPFAM" id="SSF50370">
    <property type="entry name" value="Ricin B-like lectins"/>
    <property type="match status" value="1"/>
</dbReference>
<accession>A0A8H3E6A7</accession>
<sequence length="164" mass="18348">MVQIKDSRNYRIVNAINHRVLSVSHDDKSHGGWLAIHDYDKNSYETVFKANSCPGGKWKFALVDDPNMCIGVDGDISGDELKMLQIVNDGQKNVHTEWSVDHEDGPCKFALHMITECGDLFWTIPDSARAGAVVGLVDRKDYPGQRWSFASPRPVDKQGEGGRF</sequence>
<organism evidence="1 2">
    <name type="scientific">Rhizoctonia solani</name>
    <dbReference type="NCBI Taxonomy" id="456999"/>
    <lineage>
        <taxon>Eukaryota</taxon>
        <taxon>Fungi</taxon>
        <taxon>Dikarya</taxon>
        <taxon>Basidiomycota</taxon>
        <taxon>Agaricomycotina</taxon>
        <taxon>Agaricomycetes</taxon>
        <taxon>Cantharellales</taxon>
        <taxon>Ceratobasidiaceae</taxon>
        <taxon>Rhizoctonia</taxon>
    </lineage>
</organism>
<reference evidence="1" key="1">
    <citation type="submission" date="2021-01" db="EMBL/GenBank/DDBJ databases">
        <authorList>
            <person name="Kaushik A."/>
        </authorList>
    </citation>
    <scope>NUCLEOTIDE SEQUENCE</scope>
    <source>
        <strain evidence="1">AG5</strain>
    </source>
</reference>
<dbReference type="Gene3D" id="2.80.10.50">
    <property type="match status" value="1"/>
</dbReference>
<comment type="caution">
    <text evidence="1">The sequence shown here is derived from an EMBL/GenBank/DDBJ whole genome shotgun (WGS) entry which is preliminary data.</text>
</comment>
<proteinExistence type="predicted"/>
<dbReference type="EMBL" id="CAJNJQ010001885">
    <property type="protein sequence ID" value="CAE7153726.1"/>
    <property type="molecule type" value="Genomic_DNA"/>
</dbReference>
<gene>
    <name evidence="1" type="ORF">RDB_LOCUS91227</name>
</gene>
<dbReference type="InterPro" id="IPR035992">
    <property type="entry name" value="Ricin_B-like_lectins"/>
</dbReference>
<evidence type="ECO:0000313" key="1">
    <source>
        <dbReference type="EMBL" id="CAE7153726.1"/>
    </source>
</evidence>
<dbReference type="Proteomes" id="UP000663827">
    <property type="component" value="Unassembled WGS sequence"/>
</dbReference>
<name>A0A8H3E6A7_9AGAM</name>
<protein>
    <submittedName>
        <fullName evidence="1">Uncharacterized protein</fullName>
    </submittedName>
</protein>
<dbReference type="AlphaFoldDB" id="A0A8H3E6A7"/>